<comment type="caution">
    <text evidence="2">The sequence shown here is derived from an EMBL/GenBank/DDBJ whole genome shotgun (WGS) entry which is preliminary data.</text>
</comment>
<organism evidence="2 3">
    <name type="scientific">Colletotrichum plurivorum</name>
    <dbReference type="NCBI Taxonomy" id="2175906"/>
    <lineage>
        <taxon>Eukaryota</taxon>
        <taxon>Fungi</taxon>
        <taxon>Dikarya</taxon>
        <taxon>Ascomycota</taxon>
        <taxon>Pezizomycotina</taxon>
        <taxon>Sordariomycetes</taxon>
        <taxon>Hypocreomycetidae</taxon>
        <taxon>Glomerellales</taxon>
        <taxon>Glomerellaceae</taxon>
        <taxon>Colletotrichum</taxon>
        <taxon>Colletotrichum orchidearum species complex</taxon>
    </lineage>
</organism>
<protein>
    <submittedName>
        <fullName evidence="2">Uncharacterized protein</fullName>
    </submittedName>
</protein>
<dbReference type="PANTHER" id="PTHR42037">
    <property type="match status" value="1"/>
</dbReference>
<dbReference type="EMBL" id="WIGO01000170">
    <property type="protein sequence ID" value="KAF6825595.1"/>
    <property type="molecule type" value="Genomic_DNA"/>
</dbReference>
<gene>
    <name evidence="2" type="ORF">CPLU01_10173</name>
</gene>
<dbReference type="Pfam" id="PF14441">
    <property type="entry name" value="OTT_1508_deam"/>
    <property type="match status" value="1"/>
</dbReference>
<feature type="region of interest" description="Disordered" evidence="1">
    <location>
        <begin position="440"/>
        <end position="498"/>
    </location>
</feature>
<dbReference type="PANTHER" id="PTHR42037:SF1">
    <property type="match status" value="1"/>
</dbReference>
<dbReference type="AlphaFoldDB" id="A0A8H6K6F2"/>
<accession>A0A8H6K6F2</accession>
<reference evidence="2" key="1">
    <citation type="journal article" date="2020" name="Phytopathology">
        <title>Genome Sequence Resources of Colletotrichum truncatum, C. plurivorum, C. musicola, and C. sojae: Four Species Pathogenic to Soybean (Glycine max).</title>
        <authorList>
            <person name="Rogerio F."/>
            <person name="Boufleur T.R."/>
            <person name="Ciampi-Guillardi M."/>
            <person name="Sukno S.A."/>
            <person name="Thon M.R."/>
            <person name="Massola Junior N.S."/>
            <person name="Baroncelli R."/>
        </authorList>
    </citation>
    <scope>NUCLEOTIDE SEQUENCE</scope>
    <source>
        <strain evidence="2">LFN00145</strain>
    </source>
</reference>
<name>A0A8H6K6F2_9PEZI</name>
<evidence type="ECO:0000313" key="3">
    <source>
        <dbReference type="Proteomes" id="UP000654918"/>
    </source>
</evidence>
<evidence type="ECO:0000313" key="2">
    <source>
        <dbReference type="EMBL" id="KAF6825595.1"/>
    </source>
</evidence>
<keyword evidence="3" id="KW-1185">Reference proteome</keyword>
<dbReference type="InterPro" id="IPR027796">
    <property type="entry name" value="OTT_1508_deam-like"/>
</dbReference>
<evidence type="ECO:0000256" key="1">
    <source>
        <dbReference type="SAM" id="MobiDB-lite"/>
    </source>
</evidence>
<proteinExistence type="predicted"/>
<dbReference type="Proteomes" id="UP000654918">
    <property type="component" value="Unassembled WGS sequence"/>
</dbReference>
<sequence length="637" mass="71268">MTLEITGNLQKRFMQDAALLFKLDPVRGSPTTYGLDLPPNNAEGSREAMLKRKFLDSVALLASTHKDGDRVSAATLEEGAPEGTVVRVASNNGVDDSTLRRLRELIGDLSNIAMTRHLTPQIMTNILLKIIRLDVEKIRHYFAKLRTIRSQALEMQRHLPQLSTRFEPAEIQQFSSWMGNIDAVTTVPVDEPPERLLPHLHWAEKAKWEYSTYLGAMFSIQGVHQPRWMYNVYKLGRYAVSCRALCQLALEHPALFSSMRVEAVAAPSRAAHRFSFPSEEQPLMEVLRRIATCGQQQEEDLARRLALFWSSPTPEAHFRETCKVHLVVHAEMQLLGFYDAHPELQPSFRFIGVSKKSCFLCHRFMQGHPASFSVSSCHQKLYMPWKPPTASTPKAYKTYKLLVTNLCASMELTARQELQGRVGGGSRTVPLDSTAGVSLSGLVDWGPPSPADSHSNVQDDYENQAGGPSPQSDDASIPSEAFEQESVETTPRNDDGGAVSEHAYAQESAAEEGPPPPAYELPVYAFNVVRADDNHRRDLVSSRDIAGARGLEPGHTCSWRRLVEILGAGERFGVRFNEEDEFLEVNGRLRVGNERQFHACLHFLHNSGCRNADVVVHTYASLCPVVDIDIDDSRYYM</sequence>